<sequence>MKEAKLEMEKRKVLELQMEVPELEIQVLDSNHRIGTLVEELEIAKQKKKMHERIIRHVADVSERDQEIKKLNFALKQLAVLEARVEESELRSNSLENEIRQCENGLSSEIEQRKANTSKRSELVEALNKKLDMLKLKYDMAVAEKDGFNAKTGGDGLVSSYGDPVLNLRHQLINSVEKSINEIKEMRFAT</sequence>
<name>A0ACC0HGK0_9ERIC</name>
<comment type="caution">
    <text evidence="1">The sequence shown here is derived from an EMBL/GenBank/DDBJ whole genome shotgun (WGS) entry which is preliminary data.</text>
</comment>
<protein>
    <submittedName>
        <fullName evidence="1">Uncharacterized protein</fullName>
    </submittedName>
</protein>
<organism evidence="1 2">
    <name type="scientific">Camellia lanceoleosa</name>
    <dbReference type="NCBI Taxonomy" id="1840588"/>
    <lineage>
        <taxon>Eukaryota</taxon>
        <taxon>Viridiplantae</taxon>
        <taxon>Streptophyta</taxon>
        <taxon>Embryophyta</taxon>
        <taxon>Tracheophyta</taxon>
        <taxon>Spermatophyta</taxon>
        <taxon>Magnoliopsida</taxon>
        <taxon>eudicotyledons</taxon>
        <taxon>Gunneridae</taxon>
        <taxon>Pentapetalae</taxon>
        <taxon>asterids</taxon>
        <taxon>Ericales</taxon>
        <taxon>Theaceae</taxon>
        <taxon>Camellia</taxon>
    </lineage>
</organism>
<dbReference type="EMBL" id="CM045762">
    <property type="protein sequence ID" value="KAI8012094.1"/>
    <property type="molecule type" value="Genomic_DNA"/>
</dbReference>
<dbReference type="Proteomes" id="UP001060215">
    <property type="component" value="Chromosome 5"/>
</dbReference>
<accession>A0ACC0HGK0</accession>
<proteinExistence type="predicted"/>
<evidence type="ECO:0000313" key="1">
    <source>
        <dbReference type="EMBL" id="KAI8012094.1"/>
    </source>
</evidence>
<evidence type="ECO:0000313" key="2">
    <source>
        <dbReference type="Proteomes" id="UP001060215"/>
    </source>
</evidence>
<keyword evidence="2" id="KW-1185">Reference proteome</keyword>
<gene>
    <name evidence="1" type="ORF">LOK49_LG06G00914</name>
</gene>
<reference evidence="1 2" key="1">
    <citation type="journal article" date="2022" name="Plant J.">
        <title>Chromosome-level genome of Camellia lanceoleosa provides a valuable resource for understanding genome evolution and self-incompatibility.</title>
        <authorList>
            <person name="Gong W."/>
            <person name="Xiao S."/>
            <person name="Wang L."/>
            <person name="Liao Z."/>
            <person name="Chang Y."/>
            <person name="Mo W."/>
            <person name="Hu G."/>
            <person name="Li W."/>
            <person name="Zhao G."/>
            <person name="Zhu H."/>
            <person name="Hu X."/>
            <person name="Ji K."/>
            <person name="Xiang X."/>
            <person name="Song Q."/>
            <person name="Yuan D."/>
            <person name="Jin S."/>
            <person name="Zhang L."/>
        </authorList>
    </citation>
    <scope>NUCLEOTIDE SEQUENCE [LARGE SCALE GENOMIC DNA]</scope>
    <source>
        <strain evidence="1">SQ_2022a</strain>
    </source>
</reference>